<sequence>MPPKKNDTVEAAIEMLSRQIGEMNIGFGRQFDLMERRITDLDEGPRSVNEYTEEIYRLITRVELRETTDQIVSRYIGGLRVPLQDTMNLFSPVSVSDAHQRALLVEQQLARLAEVHLHGDVGHALVLRRSSLSPRSSSEESFRFCCLGRVVVAEDRTRDLGVRGQTSVYNEESLRRCAVIDVEDIHENSTVDSEGLQNEISEDIFSDTANTNKIHEGELDVVLKKQDLEVASNSSAGLEKSNKELQEYFETINTKEGEKSVELFIVAAWMLHVHFGHILHFQIKLLAHVAHYLNVEGGKAMGHTAIFMPFKEMLKEDFLEVLRRKHEATHANFEATTVAPRQKEDTRRRQMEFAVGDFVWAILTEDRFSADAYNEWDVRRVGPVEIIEQVHPDTYRLRLPSNLHTSDVFNVNHLVQFLGDNSEAESSSTGFEAESSSTGGG</sequence>
<dbReference type="EMBL" id="BKCP01004627">
    <property type="protein sequence ID" value="GER32739.1"/>
    <property type="molecule type" value="Genomic_DNA"/>
</dbReference>
<dbReference type="PANTHER" id="PTHR35046:SF18">
    <property type="entry name" value="RNA-DIRECTED DNA POLYMERASE"/>
    <property type="match status" value="1"/>
</dbReference>
<dbReference type="PANTHER" id="PTHR35046">
    <property type="entry name" value="ZINC KNUCKLE (CCHC-TYPE) FAMILY PROTEIN"/>
    <property type="match status" value="1"/>
</dbReference>
<evidence type="ECO:0000313" key="2">
    <source>
        <dbReference type="EMBL" id="GER32739.1"/>
    </source>
</evidence>
<proteinExistence type="predicted"/>
<reference evidence="3" key="1">
    <citation type="journal article" date="2019" name="Curr. Biol.">
        <title>Genome Sequence of Striga asiatica Provides Insight into the Evolution of Plant Parasitism.</title>
        <authorList>
            <person name="Yoshida S."/>
            <person name="Kim S."/>
            <person name="Wafula E.K."/>
            <person name="Tanskanen J."/>
            <person name="Kim Y.M."/>
            <person name="Honaas L."/>
            <person name="Yang Z."/>
            <person name="Spallek T."/>
            <person name="Conn C.E."/>
            <person name="Ichihashi Y."/>
            <person name="Cheong K."/>
            <person name="Cui S."/>
            <person name="Der J.P."/>
            <person name="Gundlach H."/>
            <person name="Jiao Y."/>
            <person name="Hori C."/>
            <person name="Ishida J.K."/>
            <person name="Kasahara H."/>
            <person name="Kiba T."/>
            <person name="Kim M.S."/>
            <person name="Koo N."/>
            <person name="Laohavisit A."/>
            <person name="Lee Y.H."/>
            <person name="Lumba S."/>
            <person name="McCourt P."/>
            <person name="Mortimer J.C."/>
            <person name="Mutuku J.M."/>
            <person name="Nomura T."/>
            <person name="Sasaki-Sekimoto Y."/>
            <person name="Seto Y."/>
            <person name="Wang Y."/>
            <person name="Wakatake T."/>
            <person name="Sakakibara H."/>
            <person name="Demura T."/>
            <person name="Yamaguchi S."/>
            <person name="Yoneyama K."/>
            <person name="Manabe R.I."/>
            <person name="Nelson D.C."/>
            <person name="Schulman A.H."/>
            <person name="Timko M.P."/>
            <person name="dePamphilis C.W."/>
            <person name="Choi D."/>
            <person name="Shirasu K."/>
        </authorList>
    </citation>
    <scope>NUCLEOTIDE SEQUENCE [LARGE SCALE GENOMIC DNA]</scope>
    <source>
        <strain evidence="3">cv. UVA1</strain>
    </source>
</reference>
<accession>A0A5A7PIZ5</accession>
<dbReference type="AlphaFoldDB" id="A0A5A7PIZ5"/>
<dbReference type="Pfam" id="PF24626">
    <property type="entry name" value="SH3_Tf2-1"/>
    <property type="match status" value="1"/>
</dbReference>
<keyword evidence="3" id="KW-1185">Reference proteome</keyword>
<dbReference type="OrthoDB" id="913122at2759"/>
<organism evidence="2 3">
    <name type="scientific">Striga asiatica</name>
    <name type="common">Asiatic witchweed</name>
    <name type="synonym">Buchnera asiatica</name>
    <dbReference type="NCBI Taxonomy" id="4170"/>
    <lineage>
        <taxon>Eukaryota</taxon>
        <taxon>Viridiplantae</taxon>
        <taxon>Streptophyta</taxon>
        <taxon>Embryophyta</taxon>
        <taxon>Tracheophyta</taxon>
        <taxon>Spermatophyta</taxon>
        <taxon>Magnoliopsida</taxon>
        <taxon>eudicotyledons</taxon>
        <taxon>Gunneridae</taxon>
        <taxon>Pentapetalae</taxon>
        <taxon>asterids</taxon>
        <taxon>lamiids</taxon>
        <taxon>Lamiales</taxon>
        <taxon>Orobanchaceae</taxon>
        <taxon>Buchnereae</taxon>
        <taxon>Striga</taxon>
    </lineage>
</organism>
<evidence type="ECO:0000259" key="1">
    <source>
        <dbReference type="Pfam" id="PF24626"/>
    </source>
</evidence>
<name>A0A5A7PIZ5_STRAF</name>
<dbReference type="Proteomes" id="UP000325081">
    <property type="component" value="Unassembled WGS sequence"/>
</dbReference>
<dbReference type="InterPro" id="IPR056924">
    <property type="entry name" value="SH3_Tf2-1"/>
</dbReference>
<evidence type="ECO:0000313" key="3">
    <source>
        <dbReference type="Proteomes" id="UP000325081"/>
    </source>
</evidence>
<comment type="caution">
    <text evidence="2">The sequence shown here is derived from an EMBL/GenBank/DDBJ whole genome shotgun (WGS) entry which is preliminary data.</text>
</comment>
<feature type="domain" description="Tf2-1-like SH3-like" evidence="1">
    <location>
        <begin position="356"/>
        <end position="417"/>
    </location>
</feature>
<protein>
    <submittedName>
        <fullName evidence="2">Gag-pol polyprotein</fullName>
    </submittedName>
</protein>
<gene>
    <name evidence="2" type="ORF">STAS_08815</name>
</gene>